<protein>
    <submittedName>
        <fullName evidence="2">Uncharacterized protein</fullName>
    </submittedName>
</protein>
<keyword evidence="3" id="KW-1185">Reference proteome</keyword>
<reference evidence="2 3" key="1">
    <citation type="submission" date="2023-10" db="EMBL/GenBank/DDBJ databases">
        <authorList>
            <person name="Maclean D."/>
            <person name="Macfadyen A."/>
        </authorList>
    </citation>
    <scope>NUCLEOTIDE SEQUENCE [LARGE SCALE GENOMIC DNA]</scope>
</reference>
<dbReference type="AlphaFoldDB" id="A0AAV1I3C2"/>
<evidence type="ECO:0000313" key="3">
    <source>
        <dbReference type="Proteomes" id="UP001314263"/>
    </source>
</evidence>
<accession>A0AAV1I3C2</accession>
<dbReference type="EMBL" id="CAUYUE010000005">
    <property type="protein sequence ID" value="CAK0774508.1"/>
    <property type="molecule type" value="Genomic_DNA"/>
</dbReference>
<feature type="region of interest" description="Disordered" evidence="1">
    <location>
        <begin position="118"/>
        <end position="153"/>
    </location>
</feature>
<evidence type="ECO:0000313" key="2">
    <source>
        <dbReference type="EMBL" id="CAK0774508.1"/>
    </source>
</evidence>
<organism evidence="2 3">
    <name type="scientific">Coccomyxa viridis</name>
    <dbReference type="NCBI Taxonomy" id="1274662"/>
    <lineage>
        <taxon>Eukaryota</taxon>
        <taxon>Viridiplantae</taxon>
        <taxon>Chlorophyta</taxon>
        <taxon>core chlorophytes</taxon>
        <taxon>Trebouxiophyceae</taxon>
        <taxon>Trebouxiophyceae incertae sedis</taxon>
        <taxon>Coccomyxaceae</taxon>
        <taxon>Coccomyxa</taxon>
    </lineage>
</organism>
<sequence length="153" mass="16368">MNTMNKDDIEVQGHMIPHKGAGQEDSFECLFESALEEERSLSKTLSLPRTSRSSSNACSGASSLGSSKSGMGTHGSGDVSMGIEQACDSMQDDWKRLLLRMRGPAIQQAQASVGCIQADNDKPAGEEISSVNPPTKQESSESICNSTWSKTTH</sequence>
<gene>
    <name evidence="2" type="ORF">CVIRNUC_004175</name>
</gene>
<feature type="compositionally biased region" description="Polar residues" evidence="1">
    <location>
        <begin position="129"/>
        <end position="153"/>
    </location>
</feature>
<feature type="compositionally biased region" description="Low complexity" evidence="1">
    <location>
        <begin position="42"/>
        <end position="71"/>
    </location>
</feature>
<dbReference type="Proteomes" id="UP001314263">
    <property type="component" value="Unassembled WGS sequence"/>
</dbReference>
<proteinExistence type="predicted"/>
<name>A0AAV1I3C2_9CHLO</name>
<feature type="region of interest" description="Disordered" evidence="1">
    <location>
        <begin position="40"/>
        <end position="84"/>
    </location>
</feature>
<evidence type="ECO:0000256" key="1">
    <source>
        <dbReference type="SAM" id="MobiDB-lite"/>
    </source>
</evidence>
<comment type="caution">
    <text evidence="2">The sequence shown here is derived from an EMBL/GenBank/DDBJ whole genome shotgun (WGS) entry which is preliminary data.</text>
</comment>